<dbReference type="Pfam" id="PF00144">
    <property type="entry name" value="Beta-lactamase"/>
    <property type="match status" value="1"/>
</dbReference>
<dbReference type="SUPFAM" id="SSF56601">
    <property type="entry name" value="beta-lactamase/transpeptidase-like"/>
    <property type="match status" value="1"/>
</dbReference>
<sequence>MYITRSFLVAGLSTLSACTAQGSAAIPYVDPSQIGTLALTGLNSTNPANIAIITRQEDEVLPNRTAQVRHGSRMRHILPGAPLNFSAEVNGSLVSIDTFMYDMGLGGLMVVKDGSIRLEKYDHSNQKQSRNSIQSCTKSFTSTAFGIAVKQGKIHSHDLAERWTPELKGTPYGDVTLRSIMDMTAGVAAPIHATDYFTVYEDPNRNAVLDLFKTYERVAAPDTVYNYMDQNYAVTAIALQRAISEPIENFVTRHIWDPAGMQYDGYMRTTAAHQVDGHGGLAITLADMARFGLFILDNLQGRGGPGVPSGWFEGIAAANTSRGIRAPGNIIDVPGFGYQTGWWTLPRGSNTTYALGDDEAFAALGMYGQAIYVIPRLNTTVVLQSYFPIQYGELFYYGQEFVTALALALKA</sequence>
<dbReference type="InterPro" id="IPR001466">
    <property type="entry name" value="Beta-lactam-related"/>
</dbReference>
<protein>
    <submittedName>
        <fullName evidence="3">Beta-lactamase/transpeptidase-like protein</fullName>
    </submittedName>
</protein>
<reference evidence="3 4" key="1">
    <citation type="submission" date="2018-10" db="EMBL/GenBank/DDBJ databases">
        <title>Fifty Aureobasidium pullulans genomes reveal a recombining polyextremotolerant generalist.</title>
        <authorList>
            <person name="Gostincar C."/>
            <person name="Turk M."/>
            <person name="Zajc J."/>
            <person name="Gunde-Cimerman N."/>
        </authorList>
    </citation>
    <scope>NUCLEOTIDE SEQUENCE [LARGE SCALE GENOMIC DNA]</scope>
    <source>
        <strain evidence="3 4">EXF-11318</strain>
    </source>
</reference>
<keyword evidence="1" id="KW-0732">Signal</keyword>
<proteinExistence type="predicted"/>
<name>A0A4S8UX75_AURPU</name>
<accession>A0A4S8UX75</accession>
<dbReference type="PROSITE" id="PS51257">
    <property type="entry name" value="PROKAR_LIPOPROTEIN"/>
    <property type="match status" value="1"/>
</dbReference>
<evidence type="ECO:0000259" key="2">
    <source>
        <dbReference type="Pfam" id="PF00144"/>
    </source>
</evidence>
<dbReference type="PANTHER" id="PTHR43283">
    <property type="entry name" value="BETA-LACTAMASE-RELATED"/>
    <property type="match status" value="1"/>
</dbReference>
<dbReference type="InterPro" id="IPR012338">
    <property type="entry name" value="Beta-lactam/transpept-like"/>
</dbReference>
<feature type="domain" description="Beta-lactamase-related" evidence="2">
    <location>
        <begin position="108"/>
        <end position="383"/>
    </location>
</feature>
<dbReference type="AlphaFoldDB" id="A0A4S8UX75"/>
<gene>
    <name evidence="3" type="ORF">D6D24_10734</name>
</gene>
<dbReference type="EMBL" id="QZAJ01001179">
    <property type="protein sequence ID" value="THW03125.1"/>
    <property type="molecule type" value="Genomic_DNA"/>
</dbReference>
<dbReference type="Gene3D" id="3.40.710.10">
    <property type="entry name" value="DD-peptidase/beta-lactamase superfamily"/>
    <property type="match status" value="1"/>
</dbReference>
<evidence type="ECO:0000313" key="4">
    <source>
        <dbReference type="Proteomes" id="UP000308014"/>
    </source>
</evidence>
<organism evidence="3 4">
    <name type="scientific">Aureobasidium pullulans</name>
    <name type="common">Black yeast</name>
    <name type="synonym">Pullularia pullulans</name>
    <dbReference type="NCBI Taxonomy" id="5580"/>
    <lineage>
        <taxon>Eukaryota</taxon>
        <taxon>Fungi</taxon>
        <taxon>Dikarya</taxon>
        <taxon>Ascomycota</taxon>
        <taxon>Pezizomycotina</taxon>
        <taxon>Dothideomycetes</taxon>
        <taxon>Dothideomycetidae</taxon>
        <taxon>Dothideales</taxon>
        <taxon>Saccotheciaceae</taxon>
        <taxon>Aureobasidium</taxon>
    </lineage>
</organism>
<feature type="chain" id="PRO_5020331504" evidence="1">
    <location>
        <begin position="25"/>
        <end position="411"/>
    </location>
</feature>
<evidence type="ECO:0000256" key="1">
    <source>
        <dbReference type="SAM" id="SignalP"/>
    </source>
</evidence>
<comment type="caution">
    <text evidence="3">The sequence shown here is derived from an EMBL/GenBank/DDBJ whole genome shotgun (WGS) entry which is preliminary data.</text>
</comment>
<feature type="signal peptide" evidence="1">
    <location>
        <begin position="1"/>
        <end position="24"/>
    </location>
</feature>
<dbReference type="PANTHER" id="PTHR43283:SF14">
    <property type="entry name" value="BLL8153 PROTEIN"/>
    <property type="match status" value="1"/>
</dbReference>
<evidence type="ECO:0000313" key="3">
    <source>
        <dbReference type="EMBL" id="THW03125.1"/>
    </source>
</evidence>
<dbReference type="InterPro" id="IPR050789">
    <property type="entry name" value="Diverse_Enzym_Activities"/>
</dbReference>
<dbReference type="Proteomes" id="UP000308014">
    <property type="component" value="Unassembled WGS sequence"/>
</dbReference>